<proteinExistence type="predicted"/>
<dbReference type="Ensembl" id="ENSTGUT00000034696.1">
    <property type="protein sequence ID" value="ENSTGUP00000019133.1"/>
    <property type="gene ID" value="ENSTGUG00000024245.1"/>
</dbReference>
<reference evidence="3" key="2">
    <citation type="submission" date="2025-09" db="UniProtKB">
        <authorList>
            <consortium name="Ensembl"/>
        </authorList>
    </citation>
    <scope>IDENTIFICATION</scope>
</reference>
<accession>A0A674G9Q5</accession>
<keyword evidence="4" id="KW-1185">Reference proteome</keyword>
<name>A0A674G9Q5_TAEGU</name>
<feature type="compositionally biased region" description="Low complexity" evidence="2">
    <location>
        <begin position="83"/>
        <end position="93"/>
    </location>
</feature>
<dbReference type="InParanoid" id="A0A674G9Q5"/>
<sequence length="93" mass="9584">QDTLLPLCPALRPPCTPLSGTNSTCSHPTPLPFLEVVLSEPGPGVPQSLIVGDVDGTPCERCGSERGRMEAQTPGMGAGAEGAGNPEGSWWSR</sequence>
<evidence type="ECO:0000256" key="2">
    <source>
        <dbReference type="SAM" id="MobiDB-lite"/>
    </source>
</evidence>
<reference evidence="3" key="1">
    <citation type="submission" date="2025-08" db="UniProtKB">
        <authorList>
            <consortium name="Ensembl"/>
        </authorList>
    </citation>
    <scope>IDENTIFICATION</scope>
</reference>
<dbReference type="GeneTree" id="ENSGT00990000206779"/>
<dbReference type="Gene3D" id="3.30.500.10">
    <property type="entry name" value="MHC class I-like antigen recognition-like"/>
    <property type="match status" value="1"/>
</dbReference>
<dbReference type="InterPro" id="IPR037055">
    <property type="entry name" value="MHC_I-like_Ag-recog_sf"/>
</dbReference>
<dbReference type="InterPro" id="IPR011162">
    <property type="entry name" value="MHC_I/II-like_Ag-recog"/>
</dbReference>
<organism evidence="3 4">
    <name type="scientific">Taeniopygia guttata</name>
    <name type="common">Zebra finch</name>
    <name type="synonym">Poephila guttata</name>
    <dbReference type="NCBI Taxonomy" id="59729"/>
    <lineage>
        <taxon>Eukaryota</taxon>
        <taxon>Metazoa</taxon>
        <taxon>Chordata</taxon>
        <taxon>Craniata</taxon>
        <taxon>Vertebrata</taxon>
        <taxon>Euteleostomi</taxon>
        <taxon>Archelosauria</taxon>
        <taxon>Archosauria</taxon>
        <taxon>Dinosauria</taxon>
        <taxon>Saurischia</taxon>
        <taxon>Theropoda</taxon>
        <taxon>Coelurosauria</taxon>
        <taxon>Aves</taxon>
        <taxon>Neognathae</taxon>
        <taxon>Neoaves</taxon>
        <taxon>Telluraves</taxon>
        <taxon>Australaves</taxon>
        <taxon>Passeriformes</taxon>
        <taxon>Passeroidea</taxon>
        <taxon>Estrildidae</taxon>
        <taxon>Estrildinae</taxon>
        <taxon>Taeniopygia</taxon>
    </lineage>
</organism>
<evidence type="ECO:0000313" key="3">
    <source>
        <dbReference type="Ensembl" id="ENSTGUP00000019133.1"/>
    </source>
</evidence>
<dbReference type="AlphaFoldDB" id="A0A674G9Q5"/>
<dbReference type="SUPFAM" id="SSF54452">
    <property type="entry name" value="MHC antigen-recognition domain"/>
    <property type="match status" value="1"/>
</dbReference>
<protein>
    <submittedName>
        <fullName evidence="3">Uncharacterized protein</fullName>
    </submittedName>
</protein>
<evidence type="ECO:0000256" key="1">
    <source>
        <dbReference type="ARBA" id="ARBA00023180"/>
    </source>
</evidence>
<dbReference type="Proteomes" id="UP000007754">
    <property type="component" value="Unplaced"/>
</dbReference>
<evidence type="ECO:0000313" key="4">
    <source>
        <dbReference type="Proteomes" id="UP000007754"/>
    </source>
</evidence>
<keyword evidence="1" id="KW-0325">Glycoprotein</keyword>
<feature type="region of interest" description="Disordered" evidence="2">
    <location>
        <begin position="61"/>
        <end position="93"/>
    </location>
</feature>